<dbReference type="InterPro" id="IPR001182">
    <property type="entry name" value="FtsW/RodA"/>
</dbReference>
<comment type="subcellular location">
    <subcellularLocation>
        <location evidence="1">Membrane</location>
        <topology evidence="1">Multi-pass membrane protein</topology>
    </subcellularLocation>
</comment>
<evidence type="ECO:0000256" key="9">
    <source>
        <dbReference type="ARBA" id="ARBA00023136"/>
    </source>
</evidence>
<keyword evidence="5 13" id="KW-0812">Transmembrane</keyword>
<evidence type="ECO:0000256" key="12">
    <source>
        <dbReference type="ARBA" id="ARBA00033270"/>
    </source>
</evidence>
<feature type="transmembrane region" description="Helical" evidence="13">
    <location>
        <begin position="44"/>
        <end position="64"/>
    </location>
</feature>
<dbReference type="GO" id="GO:0032153">
    <property type="term" value="C:cell division site"/>
    <property type="evidence" value="ECO:0007669"/>
    <property type="project" value="TreeGrafter"/>
</dbReference>
<feature type="transmembrane region" description="Helical" evidence="13">
    <location>
        <begin position="182"/>
        <end position="200"/>
    </location>
</feature>
<dbReference type="eggNOG" id="COG0772">
    <property type="taxonomic scope" value="Bacteria"/>
</dbReference>
<dbReference type="EMBL" id="CP000158">
    <property type="protein sequence ID" value="ABI75408.1"/>
    <property type="molecule type" value="Genomic_DNA"/>
</dbReference>
<dbReference type="InterPro" id="IPR018365">
    <property type="entry name" value="Cell_cycle_FtsW-rel_CS"/>
</dbReference>
<name>Q0BY32_HYPNA</name>
<evidence type="ECO:0000256" key="6">
    <source>
        <dbReference type="ARBA" id="ARBA00022960"/>
    </source>
</evidence>
<dbReference type="Pfam" id="PF01098">
    <property type="entry name" value="FTSW_RODA_SPOVE"/>
    <property type="match status" value="1"/>
</dbReference>
<evidence type="ECO:0000256" key="1">
    <source>
        <dbReference type="ARBA" id="ARBA00004141"/>
    </source>
</evidence>
<keyword evidence="15" id="KW-1185">Reference proteome</keyword>
<feature type="transmembrane region" description="Helical" evidence="13">
    <location>
        <begin position="6"/>
        <end position="23"/>
    </location>
</feature>
<dbReference type="GO" id="GO:0008360">
    <property type="term" value="P:regulation of cell shape"/>
    <property type="evidence" value="ECO:0007669"/>
    <property type="project" value="UniProtKB-KW"/>
</dbReference>
<dbReference type="InterPro" id="IPR011923">
    <property type="entry name" value="RodA/MrdB"/>
</dbReference>
<evidence type="ECO:0000256" key="13">
    <source>
        <dbReference type="SAM" id="Phobius"/>
    </source>
</evidence>
<dbReference type="PANTHER" id="PTHR30474:SF1">
    <property type="entry name" value="PEPTIDOGLYCAN GLYCOSYLTRANSFERASE MRDB"/>
    <property type="match status" value="1"/>
</dbReference>
<evidence type="ECO:0000256" key="2">
    <source>
        <dbReference type="ARBA" id="ARBA00022475"/>
    </source>
</evidence>
<proteinExistence type="predicted"/>
<evidence type="ECO:0000313" key="14">
    <source>
        <dbReference type="EMBL" id="ABI75408.1"/>
    </source>
</evidence>
<dbReference type="GO" id="GO:0051301">
    <property type="term" value="P:cell division"/>
    <property type="evidence" value="ECO:0007669"/>
    <property type="project" value="InterPro"/>
</dbReference>
<keyword evidence="2" id="KW-1003">Cell membrane</keyword>
<keyword evidence="10" id="KW-0961">Cell wall biogenesis/degradation</keyword>
<keyword evidence="4" id="KW-0808">Transferase</keyword>
<keyword evidence="6" id="KW-0133">Cell shape</keyword>
<feature type="transmembrane region" description="Helical" evidence="13">
    <location>
        <begin position="158"/>
        <end position="175"/>
    </location>
</feature>
<dbReference type="GO" id="GO:0005886">
    <property type="term" value="C:plasma membrane"/>
    <property type="evidence" value="ECO:0007669"/>
    <property type="project" value="TreeGrafter"/>
</dbReference>
<dbReference type="KEGG" id="hne:HNE_2933"/>
<dbReference type="HOGENOM" id="CLU_029243_2_1_5"/>
<dbReference type="NCBIfam" id="TIGR02210">
    <property type="entry name" value="rodA_shape"/>
    <property type="match status" value="1"/>
</dbReference>
<dbReference type="STRING" id="228405.HNE_2933"/>
<evidence type="ECO:0000256" key="11">
    <source>
        <dbReference type="ARBA" id="ARBA00032370"/>
    </source>
</evidence>
<feature type="transmembrane region" description="Helical" evidence="13">
    <location>
        <begin position="340"/>
        <end position="363"/>
    </location>
</feature>
<dbReference type="AlphaFoldDB" id="Q0BY32"/>
<organism evidence="14 15">
    <name type="scientific">Hyphomonas neptunium (strain ATCC 15444)</name>
    <dbReference type="NCBI Taxonomy" id="228405"/>
    <lineage>
        <taxon>Bacteria</taxon>
        <taxon>Pseudomonadati</taxon>
        <taxon>Pseudomonadota</taxon>
        <taxon>Alphaproteobacteria</taxon>
        <taxon>Hyphomonadales</taxon>
        <taxon>Hyphomonadaceae</taxon>
        <taxon>Hyphomonas</taxon>
    </lineage>
</organism>
<sequence>MPWGIIFLIVGVGLVGVAMLFSVGWDPVAQAPSASEAGLWREQLTRLGIGFVIMIGLALLPLGIWSRLSWLAYLGVVVLLVLVDFFGIMGGGAARWLKIGPLIIQPSEPAKLAVTLAVASYYQRMMPLNGRSLPFWVHLGALVIILIPAALVFKQPNLSTALALTASGVFIVFFAGIGYRYVIGALVAGVAAIPAIYTFVLEPYQRERVDTLIAGITGQTTNGLGESYQIEQAKIAIGAGGFNGRGYLQGIQSQQEYVPEQHTDFILTVIAEEFGFIGSVGLLTVFGFLFVWSFRVAARNRSWFGRLATIGATSTIGFFTIFNSGMVLGLLPVLGMPLPLISYGGTALITVMACFGLILSAHLHRDEKLTTHRVI</sequence>
<dbReference type="PANTHER" id="PTHR30474">
    <property type="entry name" value="CELL CYCLE PROTEIN"/>
    <property type="match status" value="1"/>
</dbReference>
<evidence type="ECO:0000256" key="7">
    <source>
        <dbReference type="ARBA" id="ARBA00022984"/>
    </source>
</evidence>
<keyword evidence="9 13" id="KW-0472">Membrane</keyword>
<evidence type="ECO:0000256" key="8">
    <source>
        <dbReference type="ARBA" id="ARBA00022989"/>
    </source>
</evidence>
<feature type="transmembrane region" description="Helical" evidence="13">
    <location>
        <begin position="70"/>
        <end position="89"/>
    </location>
</feature>
<keyword evidence="7" id="KW-0573">Peptidoglycan synthesis</keyword>
<keyword evidence="3" id="KW-0328">Glycosyltransferase</keyword>
<dbReference type="GO" id="GO:0009252">
    <property type="term" value="P:peptidoglycan biosynthetic process"/>
    <property type="evidence" value="ECO:0007669"/>
    <property type="project" value="UniProtKB-KW"/>
</dbReference>
<feature type="transmembrane region" description="Helical" evidence="13">
    <location>
        <begin position="274"/>
        <end position="295"/>
    </location>
</feature>
<feature type="transmembrane region" description="Helical" evidence="13">
    <location>
        <begin position="307"/>
        <end position="334"/>
    </location>
</feature>
<keyword evidence="8 13" id="KW-1133">Transmembrane helix</keyword>
<feature type="transmembrane region" description="Helical" evidence="13">
    <location>
        <begin position="133"/>
        <end position="152"/>
    </location>
</feature>
<dbReference type="Proteomes" id="UP000001959">
    <property type="component" value="Chromosome"/>
</dbReference>
<dbReference type="GO" id="GO:0016757">
    <property type="term" value="F:glycosyltransferase activity"/>
    <property type="evidence" value="ECO:0007669"/>
    <property type="project" value="UniProtKB-KW"/>
</dbReference>
<evidence type="ECO:0000256" key="3">
    <source>
        <dbReference type="ARBA" id="ARBA00022676"/>
    </source>
</evidence>
<accession>Q0BY32</accession>
<dbReference type="PROSITE" id="PS00428">
    <property type="entry name" value="FTSW_RODA_SPOVE"/>
    <property type="match status" value="1"/>
</dbReference>
<dbReference type="GO" id="GO:0015648">
    <property type="term" value="F:lipid-linked peptidoglycan transporter activity"/>
    <property type="evidence" value="ECO:0007669"/>
    <property type="project" value="TreeGrafter"/>
</dbReference>
<dbReference type="GO" id="GO:0071555">
    <property type="term" value="P:cell wall organization"/>
    <property type="evidence" value="ECO:0007669"/>
    <property type="project" value="UniProtKB-KW"/>
</dbReference>
<evidence type="ECO:0000256" key="5">
    <source>
        <dbReference type="ARBA" id="ARBA00022692"/>
    </source>
</evidence>
<evidence type="ECO:0000313" key="15">
    <source>
        <dbReference type="Proteomes" id="UP000001959"/>
    </source>
</evidence>
<protein>
    <recommendedName>
        <fullName evidence="12">Cell wall polymerase</fullName>
    </recommendedName>
    <alternativeName>
        <fullName evidence="11">Peptidoglycan polymerase</fullName>
    </alternativeName>
</protein>
<evidence type="ECO:0000256" key="4">
    <source>
        <dbReference type="ARBA" id="ARBA00022679"/>
    </source>
</evidence>
<gene>
    <name evidence="14" type="primary">rodA</name>
    <name evidence="14" type="ordered locus">HNE_2933</name>
</gene>
<reference evidence="14 15" key="1">
    <citation type="journal article" date="2006" name="J. Bacteriol.">
        <title>Comparative genomic evidence for a close relationship between the dimorphic prosthecate bacteria Hyphomonas neptunium and Caulobacter crescentus.</title>
        <authorList>
            <person name="Badger J.H."/>
            <person name="Hoover T.R."/>
            <person name="Brun Y.V."/>
            <person name="Weiner R.M."/>
            <person name="Laub M.T."/>
            <person name="Alexandre G."/>
            <person name="Mrazek J."/>
            <person name="Ren Q."/>
            <person name="Paulsen I.T."/>
            <person name="Nelson K.E."/>
            <person name="Khouri H.M."/>
            <person name="Radune D."/>
            <person name="Sosa J."/>
            <person name="Dodson R.J."/>
            <person name="Sullivan S.A."/>
            <person name="Rosovitz M.J."/>
            <person name="Madupu R."/>
            <person name="Brinkac L.M."/>
            <person name="Durkin A.S."/>
            <person name="Daugherty S.C."/>
            <person name="Kothari S.P."/>
            <person name="Giglio M.G."/>
            <person name="Zhou L."/>
            <person name="Haft D.H."/>
            <person name="Selengut J.D."/>
            <person name="Davidsen T.M."/>
            <person name="Yang Q."/>
            <person name="Zafar N."/>
            <person name="Ward N.L."/>
        </authorList>
    </citation>
    <scope>NUCLEOTIDE SEQUENCE [LARGE SCALE GENOMIC DNA]</scope>
    <source>
        <strain evidence="14 15">ATCC 15444</strain>
    </source>
</reference>
<evidence type="ECO:0000256" key="10">
    <source>
        <dbReference type="ARBA" id="ARBA00023316"/>
    </source>
</evidence>